<comment type="caution">
    <text evidence="2">The sequence shown here is derived from an EMBL/GenBank/DDBJ whole genome shotgun (WGS) entry which is preliminary data.</text>
</comment>
<feature type="transmembrane region" description="Helical" evidence="1">
    <location>
        <begin position="189"/>
        <end position="206"/>
    </location>
</feature>
<proteinExistence type="predicted"/>
<evidence type="ECO:0000256" key="1">
    <source>
        <dbReference type="SAM" id="Phobius"/>
    </source>
</evidence>
<keyword evidence="1" id="KW-0812">Transmembrane</keyword>
<sequence length="207" mass="21650">MAPLFTGSTCGTFALGSFAEIGTVIFGLTIFSGTCTTFSKTVAKSCSAKNDGFCAETTVVSKRGFSSTIVAFGGLTMVATSLISSCFSVSAASIFIATNGIVLVSGDETFVFLSSVTKSKVGTTRLLIKDSEWEVFVCATVSLGLAGCTPGVFSSLVTKSKWGTFSVCGFTAIETSFFFGGWRGMSINGTRFAMLVEFLMIFGFGVR</sequence>
<dbReference type="VEuPathDB" id="TriTrypDB:ECC02_002848"/>
<protein>
    <submittedName>
        <fullName evidence="2">Uncharacterized protein</fullName>
    </submittedName>
</protein>
<keyword evidence="1" id="KW-0472">Membrane</keyword>
<reference evidence="2 3" key="1">
    <citation type="journal article" date="2019" name="Genome Biol. Evol.">
        <title>Nanopore Sequencing Significantly Improves Genome Assembly of the Protozoan Parasite Trypanosoma cruzi.</title>
        <authorList>
            <person name="Diaz-Viraque F."/>
            <person name="Pita S."/>
            <person name="Greif G."/>
            <person name="de Souza R.C.M."/>
            <person name="Iraola G."/>
            <person name="Robello C."/>
        </authorList>
    </citation>
    <scope>NUCLEOTIDE SEQUENCE [LARGE SCALE GENOMIC DNA]</scope>
    <source>
        <strain evidence="2 3">Berenice</strain>
    </source>
</reference>
<keyword evidence="1" id="KW-1133">Transmembrane helix</keyword>
<accession>A0A7J6YBP4</accession>
<name>A0A7J6YBP4_TRYCR</name>
<feature type="transmembrane region" description="Helical" evidence="1">
    <location>
        <begin position="135"/>
        <end position="156"/>
    </location>
</feature>
<organism evidence="2 3">
    <name type="scientific">Trypanosoma cruzi</name>
    <dbReference type="NCBI Taxonomy" id="5693"/>
    <lineage>
        <taxon>Eukaryota</taxon>
        <taxon>Discoba</taxon>
        <taxon>Euglenozoa</taxon>
        <taxon>Kinetoplastea</taxon>
        <taxon>Metakinetoplastina</taxon>
        <taxon>Trypanosomatida</taxon>
        <taxon>Trypanosomatidae</taxon>
        <taxon>Trypanosoma</taxon>
        <taxon>Schizotrypanum</taxon>
    </lineage>
</organism>
<dbReference type="Proteomes" id="UP000583944">
    <property type="component" value="Unassembled WGS sequence"/>
</dbReference>
<dbReference type="AlphaFoldDB" id="A0A7J6YBP4"/>
<evidence type="ECO:0000313" key="2">
    <source>
        <dbReference type="EMBL" id="KAF5223953.1"/>
    </source>
</evidence>
<gene>
    <name evidence="2" type="ORF">ECC02_002848</name>
</gene>
<dbReference type="EMBL" id="JABDHM010000015">
    <property type="protein sequence ID" value="KAF5223953.1"/>
    <property type="molecule type" value="Genomic_DNA"/>
</dbReference>
<feature type="transmembrane region" description="Helical" evidence="1">
    <location>
        <begin position="69"/>
        <end position="96"/>
    </location>
</feature>
<evidence type="ECO:0000313" key="3">
    <source>
        <dbReference type="Proteomes" id="UP000583944"/>
    </source>
</evidence>